<organism evidence="1 2">
    <name type="scientific">Planoprotostelium fungivorum</name>
    <dbReference type="NCBI Taxonomy" id="1890364"/>
    <lineage>
        <taxon>Eukaryota</taxon>
        <taxon>Amoebozoa</taxon>
        <taxon>Evosea</taxon>
        <taxon>Variosea</taxon>
        <taxon>Cavosteliida</taxon>
        <taxon>Cavosteliaceae</taxon>
        <taxon>Planoprotostelium</taxon>
    </lineage>
</organism>
<keyword evidence="2" id="KW-1185">Reference proteome</keyword>
<dbReference type="AlphaFoldDB" id="A0A2P6MQ55"/>
<dbReference type="EMBL" id="MDYQ01000539">
    <property type="protein sequence ID" value="PRP73827.1"/>
    <property type="molecule type" value="Genomic_DNA"/>
</dbReference>
<reference evidence="1 2" key="1">
    <citation type="journal article" date="2018" name="Genome Biol. Evol.">
        <title>Multiple Roots of Fruiting Body Formation in Amoebozoa.</title>
        <authorList>
            <person name="Hillmann F."/>
            <person name="Forbes G."/>
            <person name="Novohradska S."/>
            <person name="Ferling I."/>
            <person name="Riege K."/>
            <person name="Groth M."/>
            <person name="Westermann M."/>
            <person name="Marz M."/>
            <person name="Spaller T."/>
            <person name="Winckler T."/>
            <person name="Schaap P."/>
            <person name="Glockner G."/>
        </authorList>
    </citation>
    <scope>NUCLEOTIDE SEQUENCE [LARGE SCALE GENOMIC DNA]</scope>
    <source>
        <strain evidence="1 2">Jena</strain>
    </source>
</reference>
<sequence length="139" mass="15777">MSCKARFADAKSEDENIRETSPDALAERIWRREMDVLGENFIYDTRTRINCLGLGSAGYIVTLHDVSGCFKQWNNFQEFGATGHQQGIWNRHDAFPFTKKIDAASIRLLRLIDDCPPDRPVDCLAYIAIVSETTHIGKL</sequence>
<evidence type="ECO:0000313" key="2">
    <source>
        <dbReference type="Proteomes" id="UP000241769"/>
    </source>
</evidence>
<proteinExistence type="predicted"/>
<comment type="caution">
    <text evidence="1">The sequence shown here is derived from an EMBL/GenBank/DDBJ whole genome shotgun (WGS) entry which is preliminary data.</text>
</comment>
<dbReference type="Proteomes" id="UP000241769">
    <property type="component" value="Unassembled WGS sequence"/>
</dbReference>
<evidence type="ECO:0000313" key="1">
    <source>
        <dbReference type="EMBL" id="PRP73827.1"/>
    </source>
</evidence>
<dbReference type="InParanoid" id="A0A2P6MQ55"/>
<name>A0A2P6MQ55_9EUKA</name>
<gene>
    <name evidence="1" type="ORF">PROFUN_10197</name>
</gene>
<protein>
    <submittedName>
        <fullName evidence="1">Uncharacterized protein</fullName>
    </submittedName>
</protein>
<accession>A0A2P6MQ55</accession>